<evidence type="ECO:0000313" key="2">
    <source>
        <dbReference type="Proteomes" id="UP000237968"/>
    </source>
</evidence>
<accession>A0A2S9XEJ5</accession>
<organism evidence="1 2">
    <name type="scientific">Enhygromyxa salina</name>
    <dbReference type="NCBI Taxonomy" id="215803"/>
    <lineage>
        <taxon>Bacteria</taxon>
        <taxon>Pseudomonadati</taxon>
        <taxon>Myxococcota</taxon>
        <taxon>Polyangia</taxon>
        <taxon>Nannocystales</taxon>
        <taxon>Nannocystaceae</taxon>
        <taxon>Enhygromyxa</taxon>
    </lineage>
</organism>
<name>A0A2S9XEJ5_9BACT</name>
<keyword evidence="2" id="KW-1185">Reference proteome</keyword>
<evidence type="ECO:0000313" key="1">
    <source>
        <dbReference type="EMBL" id="PRP91289.1"/>
    </source>
</evidence>
<reference evidence="1 2" key="1">
    <citation type="submission" date="2018-03" db="EMBL/GenBank/DDBJ databases">
        <title>Draft Genome Sequences of the Obligatory Marine Myxobacteria Enhygromyxa salina SWB005.</title>
        <authorList>
            <person name="Poehlein A."/>
            <person name="Moghaddam J.A."/>
            <person name="Harms H."/>
            <person name="Alanjari M."/>
            <person name="Koenig G.M."/>
            <person name="Daniel R."/>
            <person name="Schaeberle T.F."/>
        </authorList>
    </citation>
    <scope>NUCLEOTIDE SEQUENCE [LARGE SCALE GENOMIC DNA]</scope>
    <source>
        <strain evidence="1 2">SWB005</strain>
    </source>
</reference>
<dbReference type="Proteomes" id="UP000237968">
    <property type="component" value="Unassembled WGS sequence"/>
</dbReference>
<comment type="caution">
    <text evidence="1">The sequence shown here is derived from an EMBL/GenBank/DDBJ whole genome shotgun (WGS) entry which is preliminary data.</text>
</comment>
<dbReference type="EMBL" id="PVNK01000248">
    <property type="protein sequence ID" value="PRP91289.1"/>
    <property type="molecule type" value="Genomic_DNA"/>
</dbReference>
<dbReference type="AlphaFoldDB" id="A0A2S9XEJ5"/>
<gene>
    <name evidence="1" type="ORF">ENSA5_56380</name>
</gene>
<protein>
    <submittedName>
        <fullName evidence="1">Uncharacterized protein</fullName>
    </submittedName>
</protein>
<proteinExistence type="predicted"/>
<sequence length="66" mass="7118">MGHPVQRLRAAPLHHFDGSAWSVVELEDPVESLPSDAELIGAPEGVIVHSDSLTQQYRWGCPISAG</sequence>